<protein>
    <submittedName>
        <fullName evidence="3">DUF292-domain-containing protein</fullName>
    </submittedName>
</protein>
<evidence type="ECO:0000313" key="4">
    <source>
        <dbReference type="Proteomes" id="UP000027361"/>
    </source>
</evidence>
<dbReference type="AlphaFoldDB" id="A0A066VWT5"/>
<dbReference type="FunCoup" id="A0A066VWT5">
    <property type="interactions" value="427"/>
</dbReference>
<dbReference type="PANTHER" id="PTHR12161">
    <property type="entry name" value="IST1 FAMILY MEMBER"/>
    <property type="match status" value="1"/>
</dbReference>
<evidence type="ECO:0000256" key="2">
    <source>
        <dbReference type="SAM" id="MobiDB-lite"/>
    </source>
</evidence>
<comment type="similarity">
    <text evidence="1">Belongs to the IST1 family.</text>
</comment>
<dbReference type="EMBL" id="JMSN01000065">
    <property type="protein sequence ID" value="KDN43005.1"/>
    <property type="molecule type" value="Genomic_DNA"/>
</dbReference>
<dbReference type="FunFam" id="1.20.1260.60:FF:000002">
    <property type="entry name" value="Vacuolar protein sorting-associated protein IST1"/>
    <property type="match status" value="1"/>
</dbReference>
<accession>A0A066VWT5</accession>
<gene>
    <name evidence="3" type="ORF">K437DRAFT_257674</name>
</gene>
<evidence type="ECO:0000256" key="1">
    <source>
        <dbReference type="ARBA" id="ARBA00005536"/>
    </source>
</evidence>
<dbReference type="HOGENOM" id="CLU_037652_2_0_1"/>
<organism evidence="3 4">
    <name type="scientific">Tilletiaria anomala (strain ATCC 24038 / CBS 436.72 / UBC 951)</name>
    <dbReference type="NCBI Taxonomy" id="1037660"/>
    <lineage>
        <taxon>Eukaryota</taxon>
        <taxon>Fungi</taxon>
        <taxon>Dikarya</taxon>
        <taxon>Basidiomycota</taxon>
        <taxon>Ustilaginomycotina</taxon>
        <taxon>Exobasidiomycetes</taxon>
        <taxon>Georgefischeriales</taxon>
        <taxon>Tilletiariaceae</taxon>
        <taxon>Tilletiaria</taxon>
    </lineage>
</organism>
<proteinExistence type="inferred from homology"/>
<comment type="caution">
    <text evidence="3">The sequence shown here is derived from an EMBL/GenBank/DDBJ whole genome shotgun (WGS) entry which is preliminary data.</text>
</comment>
<evidence type="ECO:0000313" key="3">
    <source>
        <dbReference type="EMBL" id="KDN43005.1"/>
    </source>
</evidence>
<dbReference type="GO" id="GO:0015031">
    <property type="term" value="P:protein transport"/>
    <property type="evidence" value="ECO:0007669"/>
    <property type="project" value="InterPro"/>
</dbReference>
<dbReference type="Pfam" id="PF03398">
    <property type="entry name" value="Ist1"/>
    <property type="match status" value="1"/>
</dbReference>
<dbReference type="STRING" id="1037660.A0A066VWT5"/>
<dbReference type="InParanoid" id="A0A066VWT5"/>
<dbReference type="InterPro" id="IPR005061">
    <property type="entry name" value="Ist1"/>
</dbReference>
<dbReference type="GeneID" id="25264753"/>
<dbReference type="InterPro" id="IPR042277">
    <property type="entry name" value="IST1-like"/>
</dbReference>
<dbReference type="RefSeq" id="XP_013242242.1">
    <property type="nucleotide sequence ID" value="XM_013386788.1"/>
</dbReference>
<dbReference type="PANTHER" id="PTHR12161:SF5">
    <property type="entry name" value="IST1 HOMOLOG"/>
    <property type="match status" value="1"/>
</dbReference>
<dbReference type="OrthoDB" id="29853at2759"/>
<reference evidence="3 4" key="1">
    <citation type="submission" date="2014-05" db="EMBL/GenBank/DDBJ databases">
        <title>Draft genome sequence of a rare smut relative, Tilletiaria anomala UBC 951.</title>
        <authorList>
            <consortium name="DOE Joint Genome Institute"/>
            <person name="Toome M."/>
            <person name="Kuo A."/>
            <person name="Henrissat B."/>
            <person name="Lipzen A."/>
            <person name="Tritt A."/>
            <person name="Yoshinaga Y."/>
            <person name="Zane M."/>
            <person name="Barry K."/>
            <person name="Grigoriev I.V."/>
            <person name="Spatafora J.W."/>
            <person name="Aimea M.C."/>
        </authorList>
    </citation>
    <scope>NUCLEOTIDE SEQUENCE [LARGE SCALE GENOMIC DNA]</scope>
    <source>
        <strain evidence="3 4">UBC 951</strain>
    </source>
</reference>
<sequence length="246" mass="27007">MAPAWSAARAKVQLKLAIQRTKMLQEKMEAMQKTARKEISALIERGKTETARVKTEGLINTDIHIELIELMELYSETLLARFALLDIGGTSPDPSLVEPISAIIHAAPRTELRELHVLRELLMTRYGRDLSIDAMDNNGNVVSSRVMSKLKVETPSKELVDAYISEICKTYNVHFTSPYLSDSEPLVSPAEAEPPALDDGEKAADKGAAGTAKMPAAITVAPEREKPPTEQSALNSLEARFAALKR</sequence>
<feature type="region of interest" description="Disordered" evidence="2">
    <location>
        <begin position="181"/>
        <end position="246"/>
    </location>
</feature>
<dbReference type="OMA" id="HEFVEMS"/>
<dbReference type="Gene3D" id="1.20.1260.60">
    <property type="entry name" value="Vacuolar protein sorting-associated protein Ist1"/>
    <property type="match status" value="1"/>
</dbReference>
<dbReference type="Proteomes" id="UP000027361">
    <property type="component" value="Unassembled WGS sequence"/>
</dbReference>
<keyword evidence="4" id="KW-1185">Reference proteome</keyword>
<name>A0A066VWT5_TILAU</name>